<keyword evidence="1" id="KW-0472">Membrane</keyword>
<sequence>MKLFFRTIIGFMLAILAILPFIFLGLSLYDAFHNFYGIIAVGVISILSLWIAYGIFKLIKGQGILKILSYPYSSPEMDKLKK</sequence>
<dbReference type="Proteomes" id="UP000199438">
    <property type="component" value="Unassembled WGS sequence"/>
</dbReference>
<evidence type="ECO:0000313" key="3">
    <source>
        <dbReference type="Proteomes" id="UP000199438"/>
    </source>
</evidence>
<gene>
    <name evidence="2" type="ORF">SAMN04487907_11511</name>
</gene>
<accession>A0A1I1N5L6</accession>
<dbReference type="RefSeq" id="WP_092545075.1">
    <property type="nucleotide sequence ID" value="NZ_FOKV01000015.1"/>
</dbReference>
<name>A0A1I1N5L6_9FLAO</name>
<dbReference type="AlphaFoldDB" id="A0A1I1N5L6"/>
<keyword evidence="3" id="KW-1185">Reference proteome</keyword>
<evidence type="ECO:0000313" key="2">
    <source>
        <dbReference type="EMBL" id="SFC92745.1"/>
    </source>
</evidence>
<organism evidence="2 3">
    <name type="scientific">Zunongwangia mangrovi</name>
    <dbReference type="NCBI Taxonomy" id="1334022"/>
    <lineage>
        <taxon>Bacteria</taxon>
        <taxon>Pseudomonadati</taxon>
        <taxon>Bacteroidota</taxon>
        <taxon>Flavobacteriia</taxon>
        <taxon>Flavobacteriales</taxon>
        <taxon>Flavobacteriaceae</taxon>
        <taxon>Zunongwangia</taxon>
    </lineage>
</organism>
<keyword evidence="1" id="KW-1133">Transmembrane helix</keyword>
<dbReference type="EMBL" id="FOKV01000015">
    <property type="protein sequence ID" value="SFC92745.1"/>
    <property type="molecule type" value="Genomic_DNA"/>
</dbReference>
<evidence type="ECO:0000256" key="1">
    <source>
        <dbReference type="SAM" id="Phobius"/>
    </source>
</evidence>
<proteinExistence type="predicted"/>
<dbReference type="STRING" id="1334022.SAMN04487907_11511"/>
<feature type="transmembrane region" description="Helical" evidence="1">
    <location>
        <begin position="7"/>
        <end position="29"/>
    </location>
</feature>
<protein>
    <submittedName>
        <fullName evidence="2">Uncharacterized protein</fullName>
    </submittedName>
</protein>
<dbReference type="OrthoDB" id="9891028at2"/>
<keyword evidence="1" id="KW-0812">Transmembrane</keyword>
<reference evidence="3" key="1">
    <citation type="submission" date="2016-10" db="EMBL/GenBank/DDBJ databases">
        <authorList>
            <person name="Varghese N."/>
            <person name="Submissions S."/>
        </authorList>
    </citation>
    <scope>NUCLEOTIDE SEQUENCE [LARGE SCALE GENOMIC DNA]</scope>
    <source>
        <strain evidence="3">DSM 24499</strain>
    </source>
</reference>
<feature type="transmembrane region" description="Helical" evidence="1">
    <location>
        <begin position="35"/>
        <end position="56"/>
    </location>
</feature>